<dbReference type="Pfam" id="PF13899">
    <property type="entry name" value="Thioredoxin_7"/>
    <property type="match status" value="1"/>
</dbReference>
<keyword evidence="6" id="KW-0676">Redox-active center</keyword>
<dbReference type="Proteomes" id="UP000289703">
    <property type="component" value="Unassembled WGS sequence"/>
</dbReference>
<organism evidence="11 12">
    <name type="scientific">Ancylomarina salipaludis</name>
    <dbReference type="NCBI Taxonomy" id="2501299"/>
    <lineage>
        <taxon>Bacteria</taxon>
        <taxon>Pseudomonadati</taxon>
        <taxon>Bacteroidota</taxon>
        <taxon>Bacteroidia</taxon>
        <taxon>Marinilabiliales</taxon>
        <taxon>Marinifilaceae</taxon>
        <taxon>Ancylomarina</taxon>
    </lineage>
</organism>
<feature type="region of interest" description="Disordered" evidence="8">
    <location>
        <begin position="375"/>
        <end position="403"/>
    </location>
</feature>
<dbReference type="OrthoDB" id="1099736at2"/>
<evidence type="ECO:0000256" key="5">
    <source>
        <dbReference type="ARBA" id="ARBA00023157"/>
    </source>
</evidence>
<sequence>MKIKIVSVLVLFLLCSNAFGETTEGIKFFHGSWEEAKTKAKEENKIIFIDFYTQWCGPCFNMAKKVFILPEVGSFYNDKFICLKIDAESNDGAVLAKQYVVQSYPTYAFINPENEKLVHRSGGRKSAEDFIALGKAALNPQMTSEYILSEYNNGNRSEEFMIAYVRYMASIYKRDAVISGFDEVVKNGGKLTDPKIWELYRDCISGYDNPYLKEVSDHYTQFVDLFGKKVVDNKLAKETTYCSADFMAQLCDFEGKAFNMRLKKISDQIYYEKDYSKAIVSLDALIADRTLDKQKVIDRLKFMVRLNRRYGSDYPDEWFYKCVEYLRYIAYNDVKRDDVRIHFDYALALEMMAERVAKTGKEIPEFLKTAPKYGKEEYSSRPAELKMKPKYQKNKKNKSARFN</sequence>
<dbReference type="RefSeq" id="WP_129254943.1">
    <property type="nucleotide sequence ID" value="NZ_SAXA01000011.1"/>
</dbReference>
<dbReference type="EMBL" id="SAXA01000011">
    <property type="protein sequence ID" value="RXQ91491.1"/>
    <property type="molecule type" value="Genomic_DNA"/>
</dbReference>
<evidence type="ECO:0000313" key="11">
    <source>
        <dbReference type="EMBL" id="RXQ91491.1"/>
    </source>
</evidence>
<feature type="signal peptide" evidence="9">
    <location>
        <begin position="1"/>
        <end position="20"/>
    </location>
</feature>
<keyword evidence="1" id="KW-0813">Transport</keyword>
<evidence type="ECO:0000256" key="6">
    <source>
        <dbReference type="ARBA" id="ARBA00023284"/>
    </source>
</evidence>
<name>A0A4Q1JJI1_9BACT</name>
<comment type="caution">
    <text evidence="11">The sequence shown here is derived from an EMBL/GenBank/DDBJ whole genome shotgun (WGS) entry which is preliminary data.</text>
</comment>
<keyword evidence="9" id="KW-0732">Signal</keyword>
<feature type="chain" id="PRO_5020548945" evidence="9">
    <location>
        <begin position="21"/>
        <end position="403"/>
    </location>
</feature>
<dbReference type="PANTHER" id="PTHR47834">
    <property type="entry name" value="THIOREDOXIN-LIKE PROTEIN CITRX, CHLOROPLASTIC"/>
    <property type="match status" value="1"/>
</dbReference>
<evidence type="ECO:0000256" key="2">
    <source>
        <dbReference type="ARBA" id="ARBA00022946"/>
    </source>
</evidence>
<dbReference type="PROSITE" id="PS00194">
    <property type="entry name" value="THIOREDOXIN_1"/>
    <property type="match status" value="1"/>
</dbReference>
<dbReference type="GO" id="GO:0045454">
    <property type="term" value="P:cell redox homeostasis"/>
    <property type="evidence" value="ECO:0007669"/>
    <property type="project" value="InterPro"/>
</dbReference>
<evidence type="ECO:0000256" key="9">
    <source>
        <dbReference type="SAM" id="SignalP"/>
    </source>
</evidence>
<protein>
    <submittedName>
        <fullName evidence="11">Thioredoxin family protein</fullName>
    </submittedName>
</protein>
<feature type="domain" description="Thioredoxin" evidence="10">
    <location>
        <begin position="3"/>
        <end position="139"/>
    </location>
</feature>
<keyword evidence="4" id="KW-0560">Oxidoreductase</keyword>
<dbReference type="PROSITE" id="PS51352">
    <property type="entry name" value="THIOREDOXIN_2"/>
    <property type="match status" value="1"/>
</dbReference>
<dbReference type="InterPro" id="IPR013766">
    <property type="entry name" value="Thioredoxin_domain"/>
</dbReference>
<evidence type="ECO:0000256" key="8">
    <source>
        <dbReference type="SAM" id="MobiDB-lite"/>
    </source>
</evidence>
<accession>A0A4Q1JJI1</accession>
<reference evidence="11 12" key="1">
    <citation type="submission" date="2019-01" db="EMBL/GenBank/DDBJ databases">
        <title>Ancylomarina salipaludis sp. nov., isolated from a salt marsh.</title>
        <authorList>
            <person name="Yoon J.-H."/>
        </authorList>
    </citation>
    <scope>NUCLEOTIDE SEQUENCE [LARGE SCALE GENOMIC DNA]</scope>
    <source>
        <strain evidence="11 12">SHSM-M15</strain>
    </source>
</reference>
<keyword evidence="5" id="KW-1015">Disulfide bond</keyword>
<dbReference type="SUPFAM" id="SSF52833">
    <property type="entry name" value="Thioredoxin-like"/>
    <property type="match status" value="1"/>
</dbReference>
<dbReference type="InterPro" id="IPR044182">
    <property type="entry name" value="CITRX"/>
</dbReference>
<evidence type="ECO:0000256" key="7">
    <source>
        <dbReference type="ARBA" id="ARBA00024039"/>
    </source>
</evidence>
<gene>
    <name evidence="11" type="ORF">EO244_12125</name>
</gene>
<evidence type="ECO:0000259" key="10">
    <source>
        <dbReference type="PROSITE" id="PS51352"/>
    </source>
</evidence>
<dbReference type="InterPro" id="IPR036249">
    <property type="entry name" value="Thioredoxin-like_sf"/>
</dbReference>
<dbReference type="InterPro" id="IPR017937">
    <property type="entry name" value="Thioredoxin_CS"/>
</dbReference>
<keyword evidence="3" id="KW-0249">Electron transport</keyword>
<dbReference type="AlphaFoldDB" id="A0A4Q1JJI1"/>
<dbReference type="GO" id="GO:0015035">
    <property type="term" value="F:protein-disulfide reductase activity"/>
    <property type="evidence" value="ECO:0007669"/>
    <property type="project" value="InterPro"/>
</dbReference>
<dbReference type="PANTHER" id="PTHR47834:SF2">
    <property type="entry name" value="THIOREDOXIN-LIKE PROTEIN CITRX, CHLOROPLASTIC"/>
    <property type="match status" value="1"/>
</dbReference>
<evidence type="ECO:0000313" key="12">
    <source>
        <dbReference type="Proteomes" id="UP000289703"/>
    </source>
</evidence>
<comment type="similarity">
    <text evidence="7">Belongs to the thioredoxin family. Plant CITRX-type subfamily.</text>
</comment>
<evidence type="ECO:0000256" key="1">
    <source>
        <dbReference type="ARBA" id="ARBA00022448"/>
    </source>
</evidence>
<feature type="compositionally biased region" description="Basic and acidic residues" evidence="8">
    <location>
        <begin position="375"/>
        <end position="387"/>
    </location>
</feature>
<proteinExistence type="inferred from homology"/>
<feature type="compositionally biased region" description="Basic residues" evidence="8">
    <location>
        <begin position="388"/>
        <end position="403"/>
    </location>
</feature>
<evidence type="ECO:0000256" key="4">
    <source>
        <dbReference type="ARBA" id="ARBA00023002"/>
    </source>
</evidence>
<keyword evidence="2" id="KW-0809">Transit peptide</keyword>
<dbReference type="Gene3D" id="3.40.30.10">
    <property type="entry name" value="Glutaredoxin"/>
    <property type="match status" value="1"/>
</dbReference>
<evidence type="ECO:0000256" key="3">
    <source>
        <dbReference type="ARBA" id="ARBA00022982"/>
    </source>
</evidence>
<keyword evidence="12" id="KW-1185">Reference proteome</keyword>